<dbReference type="Pfam" id="PF05050">
    <property type="entry name" value="Methyltransf_21"/>
    <property type="match status" value="1"/>
</dbReference>
<dbReference type="InterPro" id="IPR029063">
    <property type="entry name" value="SAM-dependent_MTases_sf"/>
</dbReference>
<dbReference type="InterPro" id="IPR006342">
    <property type="entry name" value="FkbM_mtfrase"/>
</dbReference>
<feature type="domain" description="Methyltransferase FkbM" evidence="2">
    <location>
        <begin position="178"/>
        <end position="329"/>
    </location>
</feature>
<evidence type="ECO:0000313" key="3">
    <source>
        <dbReference type="EMBL" id="AJA09237.1"/>
    </source>
</evidence>
<dbReference type="KEGG" id="sphk:SKP52_11700"/>
<sequence length="366" mass="41520">MPIRHPPRKSRRKIGRQSGDGPVAVGRHLARHGFTRLGTNRPPSGAKKTIRDLWGRKRHFAPALARERDRDAWFHFLNDIANLRGHSFLPMGKLQERAFRITNAALIGALVGLHRLFGVETIYRIGHHGVAALFEDNWFAYSLKEFGCTGNVDYAQDAENMTRHELFKRIRPSDVVYDIGAHGGVYSVTLKSRFPKSQVFSFEPQPEDLLVNLRLNQMATDNVHEIAVGNIVGVVRMTTRERSSNHVNIAGDREVRMVRLDEYTAAQNIPDPDWIKIDIEGMELPALIGAEALIRRSRPTIICEINHLHNRFGTTVPDILRWLRSVDYEAHRLTGNSLIPIPGAIDFASLGYSADRNFWFMPASRQ</sequence>
<dbReference type="STRING" id="1515612.SKP52_11700"/>
<dbReference type="OrthoDB" id="5679686at2"/>
<keyword evidence="4" id="KW-1185">Reference proteome</keyword>
<dbReference type="AlphaFoldDB" id="A0A0A7PMX5"/>
<evidence type="ECO:0000313" key="4">
    <source>
        <dbReference type="Proteomes" id="UP000030907"/>
    </source>
</evidence>
<feature type="region of interest" description="Disordered" evidence="1">
    <location>
        <begin position="1"/>
        <end position="25"/>
    </location>
</feature>
<feature type="compositionally biased region" description="Basic residues" evidence="1">
    <location>
        <begin position="1"/>
        <end position="15"/>
    </location>
</feature>
<dbReference type="PANTHER" id="PTHR34203:SF15">
    <property type="entry name" value="SLL1173 PROTEIN"/>
    <property type="match status" value="1"/>
</dbReference>
<proteinExistence type="predicted"/>
<dbReference type="Proteomes" id="UP000030907">
    <property type="component" value="Chromosome"/>
</dbReference>
<name>A0A0A7PMX5_9SPHN</name>
<dbReference type="PANTHER" id="PTHR34203">
    <property type="entry name" value="METHYLTRANSFERASE, FKBM FAMILY PROTEIN"/>
    <property type="match status" value="1"/>
</dbReference>
<evidence type="ECO:0000259" key="2">
    <source>
        <dbReference type="Pfam" id="PF05050"/>
    </source>
</evidence>
<dbReference type="HOGENOM" id="CLU_756266_0_0_5"/>
<evidence type="ECO:0000256" key="1">
    <source>
        <dbReference type="SAM" id="MobiDB-lite"/>
    </source>
</evidence>
<dbReference type="SUPFAM" id="SSF53335">
    <property type="entry name" value="S-adenosyl-L-methionine-dependent methyltransferases"/>
    <property type="match status" value="1"/>
</dbReference>
<organism evidence="3 4">
    <name type="scientific">Sphingopyxis fribergensis</name>
    <dbReference type="NCBI Taxonomy" id="1515612"/>
    <lineage>
        <taxon>Bacteria</taxon>
        <taxon>Pseudomonadati</taxon>
        <taxon>Pseudomonadota</taxon>
        <taxon>Alphaproteobacteria</taxon>
        <taxon>Sphingomonadales</taxon>
        <taxon>Sphingomonadaceae</taxon>
        <taxon>Sphingopyxis</taxon>
    </lineage>
</organism>
<reference evidence="3 4" key="1">
    <citation type="journal article" date="2015" name="Int. J. Syst. Evol. Microbiol.">
        <title>Description of Sphingopyxis fribergensis sp. nov. - a soil bacterium with the ability to degrade styrene and phenylacetic acid.</title>
        <authorList>
            <person name="Oelschlagel M."/>
            <person name="Ruckert C."/>
            <person name="Kalinowski J."/>
            <person name="Schmidt G."/>
            <person name="Schlomann M."/>
            <person name="Tischler D."/>
        </authorList>
    </citation>
    <scope>NUCLEOTIDE SEQUENCE [LARGE SCALE GENOMIC DNA]</scope>
    <source>
        <strain evidence="3 4">Kp5.2</strain>
    </source>
</reference>
<gene>
    <name evidence="3" type="ORF">SKP52_11700</name>
</gene>
<dbReference type="EMBL" id="CP009122">
    <property type="protein sequence ID" value="AJA09237.1"/>
    <property type="molecule type" value="Genomic_DNA"/>
</dbReference>
<dbReference type="NCBIfam" id="TIGR01444">
    <property type="entry name" value="fkbM_fam"/>
    <property type="match status" value="1"/>
</dbReference>
<dbReference type="InterPro" id="IPR052514">
    <property type="entry name" value="SAM-dependent_MTase"/>
</dbReference>
<dbReference type="Gene3D" id="3.40.50.150">
    <property type="entry name" value="Vaccinia Virus protein VP39"/>
    <property type="match status" value="1"/>
</dbReference>
<protein>
    <recommendedName>
        <fullName evidence="2">Methyltransferase FkbM domain-containing protein</fullName>
    </recommendedName>
</protein>
<accession>A0A0A7PMX5</accession>